<gene>
    <name evidence="2" type="ORF">FUA24_21835</name>
</gene>
<dbReference type="PANTHER" id="PTHR37836:SF2">
    <property type="entry name" value="DUF4038 DOMAIN-CONTAINING PROTEIN"/>
    <property type="match status" value="1"/>
</dbReference>
<dbReference type="InterPro" id="IPR017853">
    <property type="entry name" value="GH"/>
</dbReference>
<dbReference type="InterPro" id="IPR013783">
    <property type="entry name" value="Ig-like_fold"/>
</dbReference>
<evidence type="ECO:0000259" key="1">
    <source>
        <dbReference type="Pfam" id="PF13204"/>
    </source>
</evidence>
<name>A0A5D0HF45_9FLAO</name>
<reference evidence="2 3" key="1">
    <citation type="submission" date="2019-08" db="EMBL/GenBank/DDBJ databases">
        <title>Seonamhaeicola sediminis sp. nov., isolated from marine sediment.</title>
        <authorList>
            <person name="Cao W.R."/>
        </authorList>
    </citation>
    <scope>NUCLEOTIDE SEQUENCE [LARGE SCALE GENOMIC DNA]</scope>
    <source>
        <strain evidence="2 3">B011</strain>
    </source>
</reference>
<protein>
    <submittedName>
        <fullName evidence="2">DUF4038 domain-containing protein</fullName>
    </submittedName>
</protein>
<dbReference type="Pfam" id="PF13204">
    <property type="entry name" value="Apiosidase"/>
    <property type="match status" value="1"/>
</dbReference>
<sequence length="552" mass="65003">MIKKVAITLCIVLIANLGISQIKTWNSPKSSKVITLAQWEIGDVIYKTRRTIKDPFSKKVYALVNDGETSQKIPLFYKGNKQWVFRYSSAIVGNKTFKIESEIKDLDGKKGKINITQNLKINRHGGIVLKEDNPQHFFYEDGSHYFNLAFECDWLFALDYGNAALPKTNHLLSLVEANGFNQVVMNVYSYDVKWQKDPKLKDHPEHEYGGREDIFPFLGSNTNPDFSNLNFEFFDHLDRVLLTMHDKEIVSHLMIYVWNKLVSWPEMQTPEDNMYYDYVIKRYQAFPNIVWDVSKEALSYGRATEEYILERVERTRKLDSYQRLVSVHDWGFCKRNAESVDFISLQNWDYTLYNIMHDAKKKFPKKPIFNIEHGGYEESPYWVFPGAYINAETCLRRNYKCVFGGGYSTYYWQGTSWNAVIHNPYEQPEDFIKPKFEYFKHMRTLMDSVNFENCETWPQFNSSGYSLANVKDGIYLMYVPKESHYTATRIAMRKFNTDNATIQWFNTWTGEFTELKSYKEGKPSAWNKEEPRPFRYEADAVIIIRGLEYLNK</sequence>
<comment type="caution">
    <text evidence="2">The sequence shown here is derived from an EMBL/GenBank/DDBJ whole genome shotgun (WGS) entry which is preliminary data.</text>
</comment>
<accession>A0A5D0HF45</accession>
<proteinExistence type="predicted"/>
<dbReference type="PANTHER" id="PTHR37836">
    <property type="entry name" value="LMO1036 PROTEIN"/>
    <property type="match status" value="1"/>
</dbReference>
<dbReference type="SUPFAM" id="SSF51445">
    <property type="entry name" value="(Trans)glycosidases"/>
    <property type="match status" value="1"/>
</dbReference>
<dbReference type="AlphaFoldDB" id="A0A5D0HF45"/>
<organism evidence="2 3">
    <name type="scientific">Seonamhaeicola marinus</name>
    <dbReference type="NCBI Taxonomy" id="1912246"/>
    <lineage>
        <taxon>Bacteria</taxon>
        <taxon>Pseudomonadati</taxon>
        <taxon>Bacteroidota</taxon>
        <taxon>Flavobacteriia</taxon>
        <taxon>Flavobacteriales</taxon>
        <taxon>Flavobacteriaceae</taxon>
    </lineage>
</organism>
<dbReference type="Proteomes" id="UP000323930">
    <property type="component" value="Unassembled WGS sequence"/>
</dbReference>
<evidence type="ECO:0000313" key="3">
    <source>
        <dbReference type="Proteomes" id="UP000323930"/>
    </source>
</evidence>
<dbReference type="RefSeq" id="WP_148545207.1">
    <property type="nucleotide sequence ID" value="NZ_VSDQ01000729.1"/>
</dbReference>
<dbReference type="OrthoDB" id="59486at2"/>
<keyword evidence="3" id="KW-1185">Reference proteome</keyword>
<dbReference type="InterPro" id="IPR025277">
    <property type="entry name" value="Apiosidase-like_cat_dom"/>
</dbReference>
<dbReference type="EMBL" id="VSDQ01000729">
    <property type="protein sequence ID" value="TYA69935.1"/>
    <property type="molecule type" value="Genomic_DNA"/>
</dbReference>
<evidence type="ECO:0000313" key="2">
    <source>
        <dbReference type="EMBL" id="TYA69935.1"/>
    </source>
</evidence>
<dbReference type="Gene3D" id="2.60.40.10">
    <property type="entry name" value="Immunoglobulins"/>
    <property type="match status" value="1"/>
</dbReference>
<dbReference type="Gene3D" id="3.20.20.80">
    <property type="entry name" value="Glycosidases"/>
    <property type="match status" value="1"/>
</dbReference>
<feature type="domain" description="Apiosidase-like catalytic" evidence="1">
    <location>
        <begin position="133"/>
        <end position="423"/>
    </location>
</feature>